<dbReference type="SMART" id="SM00098">
    <property type="entry name" value="alkPPc"/>
    <property type="match status" value="1"/>
</dbReference>
<feature type="chain" id="PRO_5012508405" description="Alkaline phosphatase" evidence="13">
    <location>
        <begin position="24"/>
        <end position="715"/>
    </location>
</feature>
<name>A0A1Y2HLC3_9FUNG</name>
<dbReference type="PROSITE" id="PS00123">
    <property type="entry name" value="ALKALINE_PHOSPHATASE"/>
    <property type="match status" value="1"/>
</dbReference>
<reference evidence="14 15" key="1">
    <citation type="submission" date="2016-07" db="EMBL/GenBank/DDBJ databases">
        <title>Pervasive Adenine N6-methylation of Active Genes in Fungi.</title>
        <authorList>
            <consortium name="DOE Joint Genome Institute"/>
            <person name="Mondo S.J."/>
            <person name="Dannebaum R.O."/>
            <person name="Kuo R.C."/>
            <person name="Labutti K."/>
            <person name="Haridas S."/>
            <person name="Kuo A."/>
            <person name="Salamov A."/>
            <person name="Ahrendt S.R."/>
            <person name="Lipzen A."/>
            <person name="Sullivan W."/>
            <person name="Andreopoulos W.B."/>
            <person name="Clum A."/>
            <person name="Lindquist E."/>
            <person name="Daum C."/>
            <person name="Ramamoorthy G.K."/>
            <person name="Gryganskyi A."/>
            <person name="Culley D."/>
            <person name="Magnuson J.K."/>
            <person name="James T.Y."/>
            <person name="O'Malley M.A."/>
            <person name="Stajich J.E."/>
            <person name="Spatafora J.W."/>
            <person name="Visel A."/>
            <person name="Grigoriev I.V."/>
        </authorList>
    </citation>
    <scope>NUCLEOTIDE SEQUENCE [LARGE SCALE GENOMIC DNA]</scope>
    <source>
        <strain evidence="14 15">PL171</strain>
    </source>
</reference>
<dbReference type="Gene3D" id="3.40.720.10">
    <property type="entry name" value="Alkaline Phosphatase, subunit A"/>
    <property type="match status" value="1"/>
</dbReference>
<dbReference type="InterPro" id="IPR018299">
    <property type="entry name" value="Alkaline_phosphatase_AS"/>
</dbReference>
<keyword evidence="13" id="KW-0732">Signal</keyword>
<comment type="similarity">
    <text evidence="1 11">Belongs to the alkaline phosphatase family.</text>
</comment>
<keyword evidence="3" id="KW-0597">Phosphoprotein</keyword>
<evidence type="ECO:0000256" key="5">
    <source>
        <dbReference type="ARBA" id="ARBA00022801"/>
    </source>
</evidence>
<keyword evidence="15" id="KW-1185">Reference proteome</keyword>
<keyword evidence="6 9" id="KW-0862">Zinc</keyword>
<comment type="catalytic activity">
    <reaction evidence="12">
        <text>a phosphate monoester + H2O = an alcohol + phosphate</text>
        <dbReference type="Rhea" id="RHEA:15017"/>
        <dbReference type="ChEBI" id="CHEBI:15377"/>
        <dbReference type="ChEBI" id="CHEBI:30879"/>
        <dbReference type="ChEBI" id="CHEBI:43474"/>
        <dbReference type="ChEBI" id="CHEBI:67140"/>
        <dbReference type="EC" id="3.1.3.1"/>
    </reaction>
</comment>
<comment type="caution">
    <text evidence="14">The sequence shown here is derived from an EMBL/GenBank/DDBJ whole genome shotgun (WGS) entry which is preliminary data.</text>
</comment>
<organism evidence="14 15">
    <name type="scientific">Catenaria anguillulae PL171</name>
    <dbReference type="NCBI Taxonomy" id="765915"/>
    <lineage>
        <taxon>Eukaryota</taxon>
        <taxon>Fungi</taxon>
        <taxon>Fungi incertae sedis</taxon>
        <taxon>Blastocladiomycota</taxon>
        <taxon>Blastocladiomycetes</taxon>
        <taxon>Blastocladiales</taxon>
        <taxon>Catenariaceae</taxon>
        <taxon>Catenaria</taxon>
    </lineage>
</organism>
<feature type="binding site" evidence="9">
    <location>
        <position position="313"/>
    </location>
    <ligand>
        <name>Mg(2+)</name>
        <dbReference type="ChEBI" id="CHEBI:18420"/>
    </ligand>
</feature>
<dbReference type="InterPro" id="IPR005493">
    <property type="entry name" value="RraA/RraA-like"/>
</dbReference>
<dbReference type="AlphaFoldDB" id="A0A1Y2HLC3"/>
<evidence type="ECO:0000256" key="1">
    <source>
        <dbReference type="ARBA" id="ARBA00005984"/>
    </source>
</evidence>
<feature type="binding site" evidence="10">
    <location>
        <begin position="595"/>
        <end position="598"/>
    </location>
    <ligand>
        <name>substrate</name>
    </ligand>
</feature>
<feature type="binding site" evidence="9">
    <location>
        <position position="318"/>
    </location>
    <ligand>
        <name>Zn(2+)</name>
        <dbReference type="ChEBI" id="CHEBI:29105"/>
        <label>2</label>
    </ligand>
</feature>
<evidence type="ECO:0000256" key="2">
    <source>
        <dbReference type="ARBA" id="ARBA00012647"/>
    </source>
</evidence>
<protein>
    <recommendedName>
        <fullName evidence="2 12">Alkaline phosphatase</fullName>
        <ecNumber evidence="2 12">3.1.3.1</ecNumber>
    </recommendedName>
</protein>
<dbReference type="Gene3D" id="1.10.60.40">
    <property type="match status" value="1"/>
</dbReference>
<comment type="cofactor">
    <cofactor evidence="9">
        <name>Mg(2+)</name>
        <dbReference type="ChEBI" id="CHEBI:18420"/>
    </cofactor>
    <text evidence="9">Binds 1 Mg(2+) ion.</text>
</comment>
<evidence type="ECO:0000313" key="14">
    <source>
        <dbReference type="EMBL" id="ORZ34774.1"/>
    </source>
</evidence>
<feature type="signal peptide" evidence="13">
    <location>
        <begin position="1"/>
        <end position="23"/>
    </location>
</feature>
<feature type="binding site" evidence="9">
    <location>
        <position position="322"/>
    </location>
    <ligand>
        <name>Zn(2+)</name>
        <dbReference type="ChEBI" id="CHEBI:29105"/>
        <label>2</label>
    </ligand>
</feature>
<dbReference type="CDD" id="cd16841">
    <property type="entry name" value="RraA_family"/>
    <property type="match status" value="1"/>
</dbReference>
<sequence length="715" mass="76704">MARSLTILSLLALLALVSDSATAQYGKRPNTDPIPKPADVCESPLTVSHPGSKVKDAWPTYKGRKQTIPKGCRPKKNMIFMVSDGFGTASETIAREFHQYRTTGKIEEALSDSSDAWVTDSASAATAFSCGLKTFNAGIGVDPKKVPCATVLEAAKHKGFTTGLVATSRITHATPAGWSAHIVERDWENEIAAQQIGENVLGRSVDLMLGGGLRHFVPKSVKGSKRDDERDLLKEAVEKFGWKTVVKTIPELSTVSGKSLPLIGLFANSHMDYEIDRNKTAQPSLADMTQAALSALAEATSSCDSPGFFIMIEGSRIDHAGHANDVAAHSFVEQHPNTGALSVSDHETGGVTKAAQIDKTKDSGLFYNWHPERLAGVKASVEAFGGIIKSAPDAGIEDLIRKTVATIVSARKNKKQYPDVDAALNQLISNRAWVGWTTHGHTGMDVNLYAINAPRLRGNMDNTFLAKYSAEFLGVADVMPKLTARLATQKVDIDPKLKLRRRQLADKDSVHGSHLVFEISCEYSGLPDNYLPTPTLVRDLPATTKIVAPAYTVHIILATDTATPVTFSGNYVDSCPTNHVMLVSTPTDARNAIFGGLLATRAKHLGASGIVTNGRVRDVDEIVAAGLPAFAKGTSVQSANGRTRVAAVNVPVTLDGVSVRPGDFVVADANGVVVVPQDQVLRVANMCKSLVEVDDKVKKDIEAGSSLQEAFKRWR</sequence>
<dbReference type="GO" id="GO:0004035">
    <property type="term" value="F:alkaline phosphatase activity"/>
    <property type="evidence" value="ECO:0007669"/>
    <property type="project" value="UniProtKB-EC"/>
</dbReference>
<dbReference type="PANTHER" id="PTHR11596">
    <property type="entry name" value="ALKALINE PHOSPHATASE"/>
    <property type="match status" value="1"/>
</dbReference>
<dbReference type="Pfam" id="PF00245">
    <property type="entry name" value="Alk_phosphatase"/>
    <property type="match status" value="1"/>
</dbReference>
<evidence type="ECO:0000256" key="9">
    <source>
        <dbReference type="PIRSR" id="PIRSR601952-2"/>
    </source>
</evidence>
<feature type="active site" description="Phosphoserine intermediate" evidence="8">
    <location>
        <position position="121"/>
    </location>
</feature>
<dbReference type="EC" id="3.1.3.1" evidence="2 12"/>
<dbReference type="OrthoDB" id="1476984at2759"/>
<evidence type="ECO:0000256" key="11">
    <source>
        <dbReference type="RuleBase" id="RU003946"/>
    </source>
</evidence>
<dbReference type="EMBL" id="MCFL01000026">
    <property type="protein sequence ID" value="ORZ34774.1"/>
    <property type="molecule type" value="Genomic_DNA"/>
</dbReference>
<feature type="binding site" evidence="9">
    <location>
        <position position="441"/>
    </location>
    <ligand>
        <name>Zn(2+)</name>
        <dbReference type="ChEBI" id="CHEBI:29105"/>
        <label>2</label>
    </ligand>
</feature>
<dbReference type="STRING" id="765915.A0A1Y2HLC3"/>
<feature type="binding site" evidence="9">
    <location>
        <position position="172"/>
    </location>
    <ligand>
        <name>Mg(2+)</name>
        <dbReference type="ChEBI" id="CHEBI:18420"/>
    </ligand>
</feature>
<keyword evidence="4 9" id="KW-0479">Metal-binding</keyword>
<dbReference type="GO" id="GO:0000329">
    <property type="term" value="C:fungal-type vacuole membrane"/>
    <property type="evidence" value="ECO:0007669"/>
    <property type="project" value="TreeGrafter"/>
</dbReference>
<dbReference type="InterPro" id="IPR017850">
    <property type="entry name" value="Alkaline_phosphatase_core_sf"/>
</dbReference>
<dbReference type="Gene3D" id="3.50.30.40">
    <property type="entry name" value="Ribonuclease E inhibitor RraA/RraA-like"/>
    <property type="match status" value="1"/>
</dbReference>
<dbReference type="InterPro" id="IPR036704">
    <property type="entry name" value="RraA/RraA-like_sf"/>
</dbReference>
<evidence type="ECO:0000256" key="7">
    <source>
        <dbReference type="ARBA" id="ARBA00022842"/>
    </source>
</evidence>
<evidence type="ECO:0000256" key="6">
    <source>
        <dbReference type="ARBA" id="ARBA00022833"/>
    </source>
</evidence>
<evidence type="ECO:0000256" key="13">
    <source>
        <dbReference type="SAM" id="SignalP"/>
    </source>
</evidence>
<feature type="binding site" evidence="9">
    <location>
        <position position="346"/>
    </location>
    <ligand>
        <name>Zn(2+)</name>
        <dbReference type="ChEBI" id="CHEBI:29105"/>
        <label>2</label>
    </ligand>
</feature>
<dbReference type="SUPFAM" id="SSF89562">
    <property type="entry name" value="RraA-like"/>
    <property type="match status" value="1"/>
</dbReference>
<feature type="binding site" evidence="9">
    <location>
        <position position="84"/>
    </location>
    <ligand>
        <name>Zn(2+)</name>
        <dbReference type="ChEBI" id="CHEBI:29105"/>
        <label>2</label>
    </ligand>
</feature>
<dbReference type="PRINTS" id="PR00113">
    <property type="entry name" value="ALKPHPHTASE"/>
</dbReference>
<feature type="binding site" evidence="10">
    <location>
        <position position="618"/>
    </location>
    <ligand>
        <name>Mg(2+)</name>
        <dbReference type="ChEBI" id="CHEBI:18420"/>
    </ligand>
</feature>
<feature type="binding site" evidence="9">
    <location>
        <position position="345"/>
    </location>
    <ligand>
        <name>Zn(2+)</name>
        <dbReference type="ChEBI" id="CHEBI:29105"/>
        <label>2</label>
    </ligand>
</feature>
<dbReference type="PANTHER" id="PTHR11596:SF5">
    <property type="entry name" value="ALKALINE PHOSPHATASE"/>
    <property type="match status" value="1"/>
</dbReference>
<gene>
    <name evidence="14" type="ORF">BCR44DRAFT_1485802</name>
</gene>
<evidence type="ECO:0000256" key="10">
    <source>
        <dbReference type="PIRSR" id="PIRSR605493-1"/>
    </source>
</evidence>
<dbReference type="InterPro" id="IPR001952">
    <property type="entry name" value="Alkaline_phosphatase"/>
</dbReference>
<dbReference type="Proteomes" id="UP000193411">
    <property type="component" value="Unassembled WGS sequence"/>
</dbReference>
<feature type="binding site" evidence="9">
    <location>
        <position position="174"/>
    </location>
    <ligand>
        <name>Mg(2+)</name>
        <dbReference type="ChEBI" id="CHEBI:18420"/>
    </ligand>
</feature>
<feature type="binding site" evidence="9">
    <location>
        <position position="84"/>
    </location>
    <ligand>
        <name>Mg(2+)</name>
        <dbReference type="ChEBI" id="CHEBI:18420"/>
    </ligand>
</feature>
<dbReference type="CDD" id="cd16012">
    <property type="entry name" value="ALP"/>
    <property type="match status" value="1"/>
</dbReference>
<dbReference type="SUPFAM" id="SSF53649">
    <property type="entry name" value="Alkaline phosphatase-like"/>
    <property type="match status" value="1"/>
</dbReference>
<evidence type="ECO:0000256" key="4">
    <source>
        <dbReference type="ARBA" id="ARBA00022723"/>
    </source>
</evidence>
<evidence type="ECO:0000313" key="15">
    <source>
        <dbReference type="Proteomes" id="UP000193411"/>
    </source>
</evidence>
<evidence type="ECO:0000256" key="3">
    <source>
        <dbReference type="ARBA" id="ARBA00022553"/>
    </source>
</evidence>
<feature type="binding site" evidence="10">
    <location>
        <position position="617"/>
    </location>
    <ligand>
        <name>substrate</name>
    </ligand>
</feature>
<keyword evidence="7 9" id="KW-0460">Magnesium</keyword>
<evidence type="ECO:0000256" key="12">
    <source>
        <dbReference type="RuleBase" id="RU003947"/>
    </source>
</evidence>
<proteinExistence type="inferred from homology"/>
<dbReference type="Pfam" id="PF03737">
    <property type="entry name" value="RraA-like"/>
    <property type="match status" value="1"/>
</dbReference>
<dbReference type="GO" id="GO:0046872">
    <property type="term" value="F:metal ion binding"/>
    <property type="evidence" value="ECO:0007669"/>
    <property type="project" value="UniProtKB-KW"/>
</dbReference>
<comment type="cofactor">
    <cofactor evidence="9">
        <name>Zn(2+)</name>
        <dbReference type="ChEBI" id="CHEBI:29105"/>
    </cofactor>
    <text evidence="9">Binds 2 Zn(2+) ions.</text>
</comment>
<accession>A0A1Y2HLC3</accession>
<evidence type="ECO:0000256" key="8">
    <source>
        <dbReference type="PIRSR" id="PIRSR601952-1"/>
    </source>
</evidence>
<keyword evidence="5 12" id="KW-0378">Hydrolase</keyword>